<dbReference type="EMBL" id="LR586016">
    <property type="protein sequence ID" value="VIP04976.1"/>
    <property type="molecule type" value="Genomic_DNA"/>
</dbReference>
<proteinExistence type="predicted"/>
<dbReference type="EMBL" id="LR593887">
    <property type="protein sequence ID" value="VTS07310.1"/>
    <property type="molecule type" value="Genomic_DNA"/>
</dbReference>
<dbReference type="InterPro" id="IPR023631">
    <property type="entry name" value="Amidase_dom"/>
</dbReference>
<dbReference type="PANTHER" id="PTHR11895:SF176">
    <property type="entry name" value="AMIDASE AMID-RELATED"/>
    <property type="match status" value="1"/>
</dbReference>
<dbReference type="RefSeq" id="WP_162659989.1">
    <property type="nucleotide sequence ID" value="NZ_LR593887.1"/>
</dbReference>
<keyword evidence="3" id="KW-1185">Reference proteome</keyword>
<dbReference type="InParanoid" id="A0A6C2YU12"/>
<dbReference type="InterPro" id="IPR036928">
    <property type="entry name" value="AS_sf"/>
</dbReference>
<evidence type="ECO:0000259" key="1">
    <source>
        <dbReference type="Pfam" id="PF01425"/>
    </source>
</evidence>
<feature type="domain" description="Amidase" evidence="1">
    <location>
        <begin position="22"/>
        <end position="426"/>
    </location>
</feature>
<reference evidence="2" key="1">
    <citation type="submission" date="2019-04" db="EMBL/GenBank/DDBJ databases">
        <authorList>
            <consortium name="Science for Life Laboratories"/>
        </authorList>
    </citation>
    <scope>NUCLEOTIDE SEQUENCE</scope>
    <source>
        <strain evidence="2">MBLW1</strain>
    </source>
</reference>
<name>A0A6C2YU12_9BACT</name>
<accession>A0A6C2YU12</accession>
<dbReference type="GO" id="GO:0016740">
    <property type="term" value="F:transferase activity"/>
    <property type="evidence" value="ECO:0007669"/>
    <property type="project" value="UniProtKB-KW"/>
</dbReference>
<dbReference type="AlphaFoldDB" id="A0A6C2YU12"/>
<dbReference type="PANTHER" id="PTHR11895">
    <property type="entry name" value="TRANSAMIDASE"/>
    <property type="match status" value="1"/>
</dbReference>
<evidence type="ECO:0000313" key="2">
    <source>
        <dbReference type="EMBL" id="VIP04976.1"/>
    </source>
</evidence>
<dbReference type="KEGG" id="tim:GMBLW1_42170"/>
<keyword evidence="2" id="KW-0808">Transferase</keyword>
<dbReference type="InterPro" id="IPR000120">
    <property type="entry name" value="Amidase"/>
</dbReference>
<organism evidence="2">
    <name type="scientific">Tuwongella immobilis</name>
    <dbReference type="NCBI Taxonomy" id="692036"/>
    <lineage>
        <taxon>Bacteria</taxon>
        <taxon>Pseudomonadati</taxon>
        <taxon>Planctomycetota</taxon>
        <taxon>Planctomycetia</taxon>
        <taxon>Gemmatales</taxon>
        <taxon>Gemmataceae</taxon>
        <taxon>Tuwongella</taxon>
    </lineage>
</organism>
<evidence type="ECO:0000313" key="3">
    <source>
        <dbReference type="Proteomes" id="UP000464378"/>
    </source>
</evidence>
<dbReference type="Pfam" id="PF01425">
    <property type="entry name" value="Amidase"/>
    <property type="match status" value="1"/>
</dbReference>
<dbReference type="SUPFAM" id="SSF75304">
    <property type="entry name" value="Amidase signature (AS) enzymes"/>
    <property type="match status" value="1"/>
</dbReference>
<gene>
    <name evidence="2" type="ORF">GMBLW1_42170</name>
</gene>
<sequence length="447" mass="48297">MMPPTIEEAADAIRDERLTPIELLEICLNRIDACESAVQAWQLIDRESAREQAERLTREQASGTWRGPLHGIPIGVKDIIDVFEWPTTAGSARWAQAIARQDAAVIAQLRHAGAILVGKTVTTPFAGFDPARTRNPWNLNHSPGGSSSGSAAAVAAGMCLAALATQTGGSITRPASFCGVPALKPSFGRVSMHGIVPVAQSLDHVGIITRTIGDLGVMLEAMASNDPQLATPLPPLEIHSSRDDDHEFVPLGRLRGFFDQRVSPEVQSCLDDACETLLEEGYLIHDFPTLPEFGEVLAQHRIIMAVEAAQFHQSRFARHPNDYPPHFAQLIQSGLTTSATDYARARSFQERFQLRLQRYFDDCRVLLTPATVTTAPLLTSTGDPAFNAPWSLAGLPTVSFPIGLAPNGLPIAMQLIGAPAAEMELLAIARTLERTLSVELPTPMSDA</sequence>
<dbReference type="Gene3D" id="3.90.1300.10">
    <property type="entry name" value="Amidase signature (AS) domain"/>
    <property type="match status" value="1"/>
</dbReference>
<dbReference type="Proteomes" id="UP000464378">
    <property type="component" value="Chromosome"/>
</dbReference>
<protein>
    <recommendedName>
        <fullName evidence="1">Amidase domain-containing protein</fullName>
    </recommendedName>
</protein>